<dbReference type="HOGENOM" id="CLU_039603_0_0_10"/>
<reference evidence="2" key="1">
    <citation type="submission" date="2006-03" db="EMBL/GenBank/DDBJ databases">
        <authorList>
            <person name="Bowman J."/>
            <person name="Ferriera S."/>
            <person name="Johnson J."/>
            <person name="Kravitz S."/>
            <person name="Halpern A."/>
            <person name="Remington K."/>
            <person name="Beeson K."/>
            <person name="Tran B."/>
            <person name="Rogers Y.-H."/>
            <person name="Friedman R."/>
            <person name="Venter J.C."/>
        </authorList>
    </citation>
    <scope>NUCLEOTIDE SEQUENCE [LARGE SCALE GENOMIC DNA]</scope>
    <source>
        <strain evidence="2">ATCC 700755</strain>
    </source>
</reference>
<dbReference type="STRING" id="313595.P700755_000394"/>
<keyword evidence="3" id="KW-1185">Reference proteome</keyword>
<dbReference type="InterPro" id="IPR036034">
    <property type="entry name" value="PDZ_sf"/>
</dbReference>
<dbReference type="InterPro" id="IPR041489">
    <property type="entry name" value="PDZ_6"/>
</dbReference>
<gene>
    <name evidence="2" type="ordered locus">P700755_000394</name>
</gene>
<protein>
    <submittedName>
        <fullName evidence="2">Protein with PDZ C-terminal domain</fullName>
    </submittedName>
</protein>
<dbReference type="SUPFAM" id="SSF50156">
    <property type="entry name" value="PDZ domain-like"/>
    <property type="match status" value="1"/>
</dbReference>
<accession>K4IBY3</accession>
<dbReference type="EMBL" id="CP003879">
    <property type="protein sequence ID" value="AFU67418.1"/>
    <property type="molecule type" value="Genomic_DNA"/>
</dbReference>
<dbReference type="OrthoDB" id="3521766at2"/>
<evidence type="ECO:0000313" key="2">
    <source>
        <dbReference type="EMBL" id="AFU67418.1"/>
    </source>
</evidence>
<evidence type="ECO:0000313" key="3">
    <source>
        <dbReference type="Proteomes" id="UP000008514"/>
    </source>
</evidence>
<dbReference type="Gene3D" id="2.40.70.10">
    <property type="entry name" value="Acid Proteases"/>
    <property type="match status" value="1"/>
</dbReference>
<evidence type="ECO:0000259" key="1">
    <source>
        <dbReference type="PROSITE" id="PS50106"/>
    </source>
</evidence>
<dbReference type="InterPro" id="IPR021109">
    <property type="entry name" value="Peptidase_aspartic_dom_sf"/>
</dbReference>
<proteinExistence type="predicted"/>
<dbReference type="PROSITE" id="PS50106">
    <property type="entry name" value="PDZ"/>
    <property type="match status" value="1"/>
</dbReference>
<dbReference type="Gene3D" id="2.30.42.10">
    <property type="match status" value="1"/>
</dbReference>
<dbReference type="KEGG" id="ptq:P700755_000394"/>
<dbReference type="SMART" id="SM00228">
    <property type="entry name" value="PDZ"/>
    <property type="match status" value="1"/>
</dbReference>
<dbReference type="eggNOG" id="COG0793">
    <property type="taxonomic scope" value="Bacteria"/>
</dbReference>
<reference evidence="2" key="2">
    <citation type="submission" date="2012-09" db="EMBL/GenBank/DDBJ databases">
        <title>The complete sequence of Psychroflexus torquis an extreme psychrophile from sea-ice that is stimulated by light.</title>
        <authorList>
            <person name="Feng S."/>
            <person name="Powell S.M."/>
            <person name="Bowman J.P."/>
        </authorList>
    </citation>
    <scope>NUCLEOTIDE SEQUENCE [LARGE SCALE GENOMIC DNA]</scope>
    <source>
        <strain evidence="2">ATCC 700755</strain>
    </source>
</reference>
<dbReference type="AlphaFoldDB" id="K4IBY3"/>
<sequence length="444" mass="51412">MKKNTWFWSLVFCSLFYHHYCFTQNQFKFKDEGDRAVNLKFRSVNNLIILSALLNGELVNFLLDTGVNKTKVFGQVKDSLSLVEAEYISLRSLGSSEPVKAFRTTNNIIDFGPIRGEKQEVYFITDPRFDLSSKLGINVQGIIGYEFLKDFILRLNYNRNKLRLYQHDKFNRKLNDFDKIDFRFIRKKPHIKIPIEFKDGTVKELVFLIDAGSSDAFWIFENKDVVAPKNSFFDYIGYGLESVIEGMRSKAKSVQLGDYKLKEPRTAYVDSVSAELFTADRYKDGILGAEVLRRFVIFFDYKNQNLYLKSNRSFNDNFNYDRSGLFLQYIGEEINTIKTPIRVKIYDKEKSVYAKTTSPEQFSIRLQISKILNVANIRPNSSSSEIDIQIGDRILKMNGRSITSLGLDKINQLLSGDEGDRVKLILKRGDVTLKRTIILRSQLN</sequence>
<dbReference type="Pfam" id="PF17820">
    <property type="entry name" value="PDZ_6"/>
    <property type="match status" value="1"/>
</dbReference>
<dbReference type="RefSeq" id="WP_015023036.1">
    <property type="nucleotide sequence ID" value="NC_018721.1"/>
</dbReference>
<dbReference type="InterPro" id="IPR001478">
    <property type="entry name" value="PDZ"/>
</dbReference>
<feature type="domain" description="PDZ" evidence="1">
    <location>
        <begin position="374"/>
        <end position="414"/>
    </location>
</feature>
<name>K4IBY3_PSYTT</name>
<dbReference type="Proteomes" id="UP000008514">
    <property type="component" value="Chromosome"/>
</dbReference>
<organism evidence="2 3">
    <name type="scientific">Psychroflexus torquis (strain ATCC 700755 / CIP 106069 / ACAM 623)</name>
    <dbReference type="NCBI Taxonomy" id="313595"/>
    <lineage>
        <taxon>Bacteria</taxon>
        <taxon>Pseudomonadati</taxon>
        <taxon>Bacteroidota</taxon>
        <taxon>Flavobacteriia</taxon>
        <taxon>Flavobacteriales</taxon>
        <taxon>Flavobacteriaceae</taxon>
        <taxon>Psychroflexus</taxon>
    </lineage>
</organism>
<dbReference type="Pfam" id="PF13650">
    <property type="entry name" value="Asp_protease_2"/>
    <property type="match status" value="1"/>
</dbReference>